<evidence type="ECO:0000313" key="3">
    <source>
        <dbReference type="EMBL" id="QGM98399.1"/>
    </source>
</evidence>
<sequence>MDLALLALLAALFSALCQSVTDLGTKAATRVADDRAILAVQWGSAALLLAIACCVVYPGFLDAPVATMASVTQPGFWTLLAWSGALNVTAYAFYIRSFRLSDASLVAPLVLLTPVLMLVTSPIMTGEHAPPMGMLGVLLTVLGVGLLDANRENGKRFNFSVFAKDVGARYMLATATVWSVTANIDKLGVKASTPLIWIASLCSVIALCSAAYWAVGARKTPRLAALRYAVMAGSALSIGTAVQMWALTILFTPYVIAIKRLSALFTVLASSHVLKEETGGRLFGAAVMLAGAVMIAMARG</sequence>
<dbReference type="Proteomes" id="UP000422569">
    <property type="component" value="Chromosome"/>
</dbReference>
<dbReference type="InterPro" id="IPR037185">
    <property type="entry name" value="EmrE-like"/>
</dbReference>
<dbReference type="GO" id="GO:0016020">
    <property type="term" value="C:membrane"/>
    <property type="evidence" value="ECO:0007669"/>
    <property type="project" value="InterPro"/>
</dbReference>
<dbReference type="EMBL" id="CP044331">
    <property type="protein sequence ID" value="QGM98399.1"/>
    <property type="molecule type" value="Genomic_DNA"/>
</dbReference>
<keyword evidence="1" id="KW-0812">Transmembrane</keyword>
<feature type="transmembrane region" description="Helical" evidence="1">
    <location>
        <begin position="131"/>
        <end position="149"/>
    </location>
</feature>
<feature type="transmembrane region" description="Helical" evidence="1">
    <location>
        <begin position="228"/>
        <end position="258"/>
    </location>
</feature>
<accession>A0A6B8M9X2</accession>
<feature type="transmembrane region" description="Helical" evidence="1">
    <location>
        <begin position="75"/>
        <end position="94"/>
    </location>
</feature>
<gene>
    <name evidence="3" type="ORF">F7D14_13535</name>
</gene>
<reference evidence="3 4" key="1">
    <citation type="submission" date="2019-09" db="EMBL/GenBank/DDBJ databases">
        <title>Isolation and complete genome sequencing of Methylocystis species.</title>
        <authorList>
            <person name="Rumah B.L."/>
            <person name="Stead C.E."/>
            <person name="Stevens B.C."/>
            <person name="Minton N.P."/>
            <person name="Grosse-Honebrink A."/>
            <person name="Zhang Y."/>
        </authorList>
    </citation>
    <scope>NUCLEOTIDE SEQUENCE [LARGE SCALE GENOMIC DNA]</scope>
    <source>
        <strain evidence="3 4">BRCS2</strain>
    </source>
</reference>
<keyword evidence="4" id="KW-1185">Reference proteome</keyword>
<keyword evidence="1" id="KW-0472">Membrane</keyword>
<name>A0A6B8M9X2_9HYPH</name>
<evidence type="ECO:0000313" key="4">
    <source>
        <dbReference type="Proteomes" id="UP000422569"/>
    </source>
</evidence>
<feature type="transmembrane region" description="Helical" evidence="1">
    <location>
        <begin position="195"/>
        <end position="216"/>
    </location>
</feature>
<feature type="transmembrane region" description="Helical" evidence="1">
    <location>
        <begin position="170"/>
        <end position="189"/>
    </location>
</feature>
<keyword evidence="1" id="KW-1133">Transmembrane helix</keyword>
<dbReference type="InterPro" id="IPR000620">
    <property type="entry name" value="EamA_dom"/>
</dbReference>
<protein>
    <submittedName>
        <fullName evidence="3">EamA family transporter</fullName>
    </submittedName>
</protein>
<feature type="transmembrane region" description="Helical" evidence="1">
    <location>
        <begin position="278"/>
        <end position="298"/>
    </location>
</feature>
<feature type="domain" description="EamA" evidence="2">
    <location>
        <begin position="6"/>
        <end position="146"/>
    </location>
</feature>
<evidence type="ECO:0000256" key="1">
    <source>
        <dbReference type="SAM" id="Phobius"/>
    </source>
</evidence>
<proteinExistence type="predicted"/>
<dbReference type="RefSeq" id="WP_016918190.1">
    <property type="nucleotide sequence ID" value="NZ_CP044331.1"/>
</dbReference>
<organism evidence="3 4">
    <name type="scientific">Methylocystis parvus</name>
    <dbReference type="NCBI Taxonomy" id="134"/>
    <lineage>
        <taxon>Bacteria</taxon>
        <taxon>Pseudomonadati</taxon>
        <taxon>Pseudomonadota</taxon>
        <taxon>Alphaproteobacteria</taxon>
        <taxon>Hyphomicrobiales</taxon>
        <taxon>Methylocystaceae</taxon>
        <taxon>Methylocystis</taxon>
    </lineage>
</organism>
<evidence type="ECO:0000259" key="2">
    <source>
        <dbReference type="Pfam" id="PF00892"/>
    </source>
</evidence>
<dbReference type="Pfam" id="PF00892">
    <property type="entry name" value="EamA"/>
    <property type="match status" value="1"/>
</dbReference>
<dbReference type="KEGG" id="mpar:F7D14_13535"/>
<dbReference type="SUPFAM" id="SSF103481">
    <property type="entry name" value="Multidrug resistance efflux transporter EmrE"/>
    <property type="match status" value="1"/>
</dbReference>
<dbReference type="AlphaFoldDB" id="A0A6B8M9X2"/>
<feature type="transmembrane region" description="Helical" evidence="1">
    <location>
        <begin position="106"/>
        <end position="125"/>
    </location>
</feature>